<name>S8EME0_FOMSC</name>
<gene>
    <name evidence="3" type="ORF">FOMPIDRAFT_83712</name>
</gene>
<evidence type="ECO:0000313" key="4">
    <source>
        <dbReference type="Proteomes" id="UP000015241"/>
    </source>
</evidence>
<reference evidence="3 4" key="1">
    <citation type="journal article" date="2012" name="Science">
        <title>The Paleozoic origin of enzymatic lignin decomposition reconstructed from 31 fungal genomes.</title>
        <authorList>
            <person name="Floudas D."/>
            <person name="Binder M."/>
            <person name="Riley R."/>
            <person name="Barry K."/>
            <person name="Blanchette R.A."/>
            <person name="Henrissat B."/>
            <person name="Martinez A.T."/>
            <person name="Otillar R."/>
            <person name="Spatafora J.W."/>
            <person name="Yadav J.S."/>
            <person name="Aerts A."/>
            <person name="Benoit I."/>
            <person name="Boyd A."/>
            <person name="Carlson A."/>
            <person name="Copeland A."/>
            <person name="Coutinho P.M."/>
            <person name="de Vries R.P."/>
            <person name="Ferreira P."/>
            <person name="Findley K."/>
            <person name="Foster B."/>
            <person name="Gaskell J."/>
            <person name="Glotzer D."/>
            <person name="Gorecki P."/>
            <person name="Heitman J."/>
            <person name="Hesse C."/>
            <person name="Hori C."/>
            <person name="Igarashi K."/>
            <person name="Jurgens J.A."/>
            <person name="Kallen N."/>
            <person name="Kersten P."/>
            <person name="Kohler A."/>
            <person name="Kuees U."/>
            <person name="Kumar T.K.A."/>
            <person name="Kuo A."/>
            <person name="LaButti K."/>
            <person name="Larrondo L.F."/>
            <person name="Lindquist E."/>
            <person name="Ling A."/>
            <person name="Lombard V."/>
            <person name="Lucas S."/>
            <person name="Lundell T."/>
            <person name="Martin R."/>
            <person name="McLaughlin D.J."/>
            <person name="Morgenstern I."/>
            <person name="Morin E."/>
            <person name="Murat C."/>
            <person name="Nagy L.G."/>
            <person name="Nolan M."/>
            <person name="Ohm R.A."/>
            <person name="Patyshakuliyeva A."/>
            <person name="Rokas A."/>
            <person name="Ruiz-Duenas F.J."/>
            <person name="Sabat G."/>
            <person name="Salamov A."/>
            <person name="Samejima M."/>
            <person name="Schmutz J."/>
            <person name="Slot J.C."/>
            <person name="St John F."/>
            <person name="Stenlid J."/>
            <person name="Sun H."/>
            <person name="Sun S."/>
            <person name="Syed K."/>
            <person name="Tsang A."/>
            <person name="Wiebenga A."/>
            <person name="Young D."/>
            <person name="Pisabarro A."/>
            <person name="Eastwood D.C."/>
            <person name="Martin F."/>
            <person name="Cullen D."/>
            <person name="Grigoriev I.V."/>
            <person name="Hibbett D.S."/>
        </authorList>
    </citation>
    <scope>NUCLEOTIDE SEQUENCE</scope>
    <source>
        <strain evidence="4">FP-58527</strain>
    </source>
</reference>
<dbReference type="EMBL" id="KE504122">
    <property type="protein sequence ID" value="EPT06217.1"/>
    <property type="molecule type" value="Genomic_DNA"/>
</dbReference>
<keyword evidence="2" id="KW-1133">Transmembrane helix</keyword>
<evidence type="ECO:0000313" key="3">
    <source>
        <dbReference type="EMBL" id="EPT06217.1"/>
    </source>
</evidence>
<dbReference type="AlphaFoldDB" id="S8EME0"/>
<dbReference type="Proteomes" id="UP000015241">
    <property type="component" value="Unassembled WGS sequence"/>
</dbReference>
<proteinExistence type="predicted"/>
<dbReference type="HOGENOM" id="CLU_080510_2_0_1"/>
<dbReference type="InParanoid" id="S8EME0"/>
<keyword evidence="2" id="KW-0472">Membrane</keyword>
<accession>S8EME0</accession>
<evidence type="ECO:0008006" key="5">
    <source>
        <dbReference type="Google" id="ProtNLM"/>
    </source>
</evidence>
<sequence>MAGLRMSIVICATSFLLGLLFTHWTADSRTLWKSPETQTDARLWAAAAYYAVLARMPAWLAYTYAAVASVGALTILWSLRDGRAGNLMFDGGSIFLYGAAAYVYMHDVLPNIFTNFTYLTFPSQSPSASMPSSGSSSTPGVPPFPAYLRGPTLQLASSHLVCSVMLTGVILLQAGRWWAERADEDGDEDGMVEDGEEATTTRETSPAPPESKKTR</sequence>
<dbReference type="OrthoDB" id="5229808at2759"/>
<feature type="region of interest" description="Disordered" evidence="1">
    <location>
        <begin position="182"/>
        <end position="215"/>
    </location>
</feature>
<evidence type="ECO:0000256" key="1">
    <source>
        <dbReference type="SAM" id="MobiDB-lite"/>
    </source>
</evidence>
<feature type="transmembrane region" description="Helical" evidence="2">
    <location>
        <begin position="153"/>
        <end position="172"/>
    </location>
</feature>
<dbReference type="PANTHER" id="PTHR28228:SF1">
    <property type="entry name" value="SECRETORY COMPONENT PROTEIN SHR3"/>
    <property type="match status" value="1"/>
</dbReference>
<dbReference type="FunCoup" id="S8EME0">
    <property type="interactions" value="73"/>
</dbReference>
<keyword evidence="4" id="KW-1185">Reference proteome</keyword>
<dbReference type="SMART" id="SM00786">
    <property type="entry name" value="SHR3_chaperone"/>
    <property type="match status" value="1"/>
</dbReference>
<feature type="transmembrane region" description="Helical" evidence="2">
    <location>
        <begin position="59"/>
        <end position="79"/>
    </location>
</feature>
<feature type="transmembrane region" description="Helical" evidence="2">
    <location>
        <begin position="86"/>
        <end position="105"/>
    </location>
</feature>
<dbReference type="GO" id="GO:0051082">
    <property type="term" value="F:unfolded protein binding"/>
    <property type="evidence" value="ECO:0007669"/>
    <property type="project" value="TreeGrafter"/>
</dbReference>
<protein>
    <recommendedName>
        <fullName evidence="5">Shr3 amino acid permease chaperone</fullName>
    </recommendedName>
</protein>
<dbReference type="InterPro" id="IPR013248">
    <property type="entry name" value="Psh3/Shr3"/>
</dbReference>
<feature type="compositionally biased region" description="Acidic residues" evidence="1">
    <location>
        <begin position="182"/>
        <end position="197"/>
    </location>
</feature>
<dbReference type="Pfam" id="PF08229">
    <property type="entry name" value="SHR3_chaperone"/>
    <property type="match status" value="1"/>
</dbReference>
<dbReference type="GO" id="GO:0005789">
    <property type="term" value="C:endoplasmic reticulum membrane"/>
    <property type="evidence" value="ECO:0007669"/>
    <property type="project" value="TreeGrafter"/>
</dbReference>
<organism evidence="3 4">
    <name type="scientific">Fomitopsis schrenkii</name>
    <name type="common">Brown rot fungus</name>
    <dbReference type="NCBI Taxonomy" id="2126942"/>
    <lineage>
        <taxon>Eukaryota</taxon>
        <taxon>Fungi</taxon>
        <taxon>Dikarya</taxon>
        <taxon>Basidiomycota</taxon>
        <taxon>Agaricomycotina</taxon>
        <taxon>Agaricomycetes</taxon>
        <taxon>Polyporales</taxon>
        <taxon>Fomitopsis</taxon>
    </lineage>
</organism>
<dbReference type="eggNOG" id="ENOG502S8K7">
    <property type="taxonomic scope" value="Eukaryota"/>
</dbReference>
<dbReference type="GO" id="GO:0006888">
    <property type="term" value="P:endoplasmic reticulum to Golgi vesicle-mediated transport"/>
    <property type="evidence" value="ECO:0007669"/>
    <property type="project" value="TreeGrafter"/>
</dbReference>
<keyword evidence="2" id="KW-0812">Transmembrane</keyword>
<dbReference type="PANTHER" id="PTHR28228">
    <property type="entry name" value="SECRETORY COMPONENT PROTEIN SHR3"/>
    <property type="match status" value="1"/>
</dbReference>
<evidence type="ECO:0000256" key="2">
    <source>
        <dbReference type="SAM" id="Phobius"/>
    </source>
</evidence>